<evidence type="ECO:0000313" key="2">
    <source>
        <dbReference type="EMBL" id="KAK8837384.1"/>
    </source>
</evidence>
<comment type="caution">
    <text evidence="2">The sequence shown here is derived from an EMBL/GenBank/DDBJ whole genome shotgun (WGS) entry which is preliminary data.</text>
</comment>
<reference evidence="2 3" key="1">
    <citation type="submission" date="2024-04" db="EMBL/GenBank/DDBJ databases">
        <title>Tritrichomonas musculus Genome.</title>
        <authorList>
            <person name="Alves-Ferreira E."/>
            <person name="Grigg M."/>
            <person name="Lorenzi H."/>
            <person name="Galac M."/>
        </authorList>
    </citation>
    <scope>NUCLEOTIDE SEQUENCE [LARGE SCALE GENOMIC DNA]</scope>
    <source>
        <strain evidence="2 3">EAF2021</strain>
    </source>
</reference>
<keyword evidence="3" id="KW-1185">Reference proteome</keyword>
<gene>
    <name evidence="2" type="ORF">M9Y10_036817</name>
</gene>
<accession>A0ABR2GTV8</accession>
<feature type="region of interest" description="Disordered" evidence="1">
    <location>
        <begin position="175"/>
        <end position="214"/>
    </location>
</feature>
<name>A0ABR2GTV8_9EUKA</name>
<evidence type="ECO:0008006" key="4">
    <source>
        <dbReference type="Google" id="ProtNLM"/>
    </source>
</evidence>
<dbReference type="Proteomes" id="UP001470230">
    <property type="component" value="Unassembled WGS sequence"/>
</dbReference>
<sequence>MQGLNINILSYNLPREYIKASDTSVCIETSPEGNSSSISFPTSQVPNSSSFFSINVMTLGETDNHLFQNHTEKIIITIGSKYKIKRDEILAIGYIYPEDFPSNLGDQNSIIVNLYRPPKVQGKKKKAKSLGSTTEMGVMGLKESEKKIIGSLKVQLTSSRPYYELNQKASWSVIHRNHESRKPQKTESKEKDLNKSKHTFKTKNRENEVYNQII</sequence>
<protein>
    <recommendedName>
        <fullName evidence="4">Nucleoplasmin-like domain-containing protein</fullName>
    </recommendedName>
</protein>
<evidence type="ECO:0000256" key="1">
    <source>
        <dbReference type="SAM" id="MobiDB-lite"/>
    </source>
</evidence>
<organism evidence="2 3">
    <name type="scientific">Tritrichomonas musculus</name>
    <dbReference type="NCBI Taxonomy" id="1915356"/>
    <lineage>
        <taxon>Eukaryota</taxon>
        <taxon>Metamonada</taxon>
        <taxon>Parabasalia</taxon>
        <taxon>Tritrichomonadida</taxon>
        <taxon>Tritrichomonadidae</taxon>
        <taxon>Tritrichomonas</taxon>
    </lineage>
</organism>
<dbReference type="EMBL" id="JAPFFF010000060">
    <property type="protein sequence ID" value="KAK8837384.1"/>
    <property type="molecule type" value="Genomic_DNA"/>
</dbReference>
<proteinExistence type="predicted"/>
<feature type="compositionally biased region" description="Basic and acidic residues" evidence="1">
    <location>
        <begin position="176"/>
        <end position="195"/>
    </location>
</feature>
<evidence type="ECO:0000313" key="3">
    <source>
        <dbReference type="Proteomes" id="UP001470230"/>
    </source>
</evidence>